<evidence type="ECO:0000313" key="2">
    <source>
        <dbReference type="Proteomes" id="UP000179122"/>
    </source>
</evidence>
<proteinExistence type="predicted"/>
<dbReference type="AlphaFoldDB" id="A0A1G2EKV2"/>
<gene>
    <name evidence="1" type="ORF">A3F95_01770</name>
</gene>
<dbReference type="Proteomes" id="UP000179122">
    <property type="component" value="Unassembled WGS sequence"/>
</dbReference>
<name>A0A1G2EKV2_9BACT</name>
<comment type="caution">
    <text evidence="1">The sequence shown here is derived from an EMBL/GenBank/DDBJ whole genome shotgun (WGS) entry which is preliminary data.</text>
</comment>
<reference evidence="1 2" key="1">
    <citation type="journal article" date="2016" name="Nat. Commun.">
        <title>Thousands of microbial genomes shed light on interconnected biogeochemical processes in an aquifer system.</title>
        <authorList>
            <person name="Anantharaman K."/>
            <person name="Brown C.T."/>
            <person name="Hug L.A."/>
            <person name="Sharon I."/>
            <person name="Castelle C.J."/>
            <person name="Probst A.J."/>
            <person name="Thomas B.C."/>
            <person name="Singh A."/>
            <person name="Wilkins M.J."/>
            <person name="Karaoz U."/>
            <person name="Brodie E.L."/>
            <person name="Williams K.H."/>
            <person name="Hubbard S.S."/>
            <person name="Banfield J.F."/>
        </authorList>
    </citation>
    <scope>NUCLEOTIDE SEQUENCE [LARGE SCALE GENOMIC DNA]</scope>
</reference>
<protein>
    <submittedName>
        <fullName evidence="1">Uncharacterized protein</fullName>
    </submittedName>
</protein>
<organism evidence="1 2">
    <name type="scientific">Candidatus Nealsonbacteria bacterium RIFCSPLOWO2_12_FULL_39_31</name>
    <dbReference type="NCBI Taxonomy" id="1801676"/>
    <lineage>
        <taxon>Bacteria</taxon>
        <taxon>Candidatus Nealsoniibacteriota</taxon>
    </lineage>
</organism>
<dbReference type="EMBL" id="MHML01000028">
    <property type="protein sequence ID" value="OGZ26399.1"/>
    <property type="molecule type" value="Genomic_DNA"/>
</dbReference>
<evidence type="ECO:0000313" key="1">
    <source>
        <dbReference type="EMBL" id="OGZ26399.1"/>
    </source>
</evidence>
<accession>A0A1G2EKV2</accession>
<sequence length="760" mass="87177">MTQQKLNKEILQKLIKATTQEEVTDLIKSHPFFQNCKWMPYGNQENNAGTIKAQSPDPVGALVEKITNGIDALLSRMCWDNKIDPESPSAPQSQNDAIRKFFGDKVANFDLSDKEVREIALKTVRIIAEGTPEKPTISVFDFGEGQHPKDFPKTFLSIGGSNKIKIKFAHGVYNQGGSAALKFCGNGYQLILSRRAPNIRNGAEDLWGFALVREWYEPGFKAESYQYCVVDDEVPSIPYEPLKILPDGDTFESGSFVRLFSYTLKNPNSSITGQRNREFAREINKRYFSMPLPIQLNELRSQLPGWSEKNKVTRIYGLWRLLKKQFDDKKIIRTVLPLKAELGIFELRTIEIAVLNDEGDTGQSYKNQQEKIFLTINGQSQHTETVNFLKHDCLLPDLAPYMFVHIDLSNASWQANKVFHTARSGVIDIPEYAEFHKRLIDSIKGDETLKELNSEYKERKLRNAQPEDKDLSRYISRLVKDNPFLAELLNTGEEVPTEKPKGPKKEYIGEYIPTMFDIGENEKEIPYNRYARLRIKTDAVNDYLTRTKDKGEFSWTQSKLVQINQYSLKNGFLPVRIEPVKDAKPGDVDTITFELTRPNQKSLNADLKITIGEFEEPKINPPTPSKPPTKQALKLPERKYIPKDDWSKENWTSPSGKRWTGFDIADIAEDQEGITVYINKEPDVLAEFPKRNQKYASGDMMSMVQKRFFASIYLYAIAMFFEMKNETEQRDWAIPNSLKAISKFILDLAFTNRAEQIEKD</sequence>